<organism evidence="2 3">
    <name type="scientific">Sphingomonas tagetis</name>
    <dbReference type="NCBI Taxonomy" id="2949092"/>
    <lineage>
        <taxon>Bacteria</taxon>
        <taxon>Pseudomonadati</taxon>
        <taxon>Pseudomonadota</taxon>
        <taxon>Alphaproteobacteria</taxon>
        <taxon>Sphingomonadales</taxon>
        <taxon>Sphingomonadaceae</taxon>
        <taxon>Sphingomonas</taxon>
    </lineage>
</organism>
<name>A0A9X2HQG7_9SPHN</name>
<evidence type="ECO:0000313" key="3">
    <source>
        <dbReference type="Proteomes" id="UP001139451"/>
    </source>
</evidence>
<feature type="transmembrane region" description="Helical" evidence="1">
    <location>
        <begin position="6"/>
        <end position="26"/>
    </location>
</feature>
<dbReference type="EMBL" id="JAMLDX010000020">
    <property type="protein sequence ID" value="MCP3732576.1"/>
    <property type="molecule type" value="Genomic_DNA"/>
</dbReference>
<sequence>MKLTLTVIVSAVTSGLISILTFIIGVRMAKDQGDRAAVRQIYQRLFEHFRGIDAAIGDGKPKSWADFPLKGNQYTPPCKQMHSDGEANLLPPALMAQCETLETDALTAGGRYRHWVRETYIPALKALVAERTGGKGGSITGKAYRELSAFELGLMSGEDVLGLSTELEAENLGVGLQVAVERGRHEMLYLYPEHLDGANVGTLLEAARALASADPQGQALSDGLRALRPRLAVLLGRLKARIRDPHPLHESILRAFRDVFRRG</sequence>
<evidence type="ECO:0000256" key="1">
    <source>
        <dbReference type="SAM" id="Phobius"/>
    </source>
</evidence>
<protein>
    <submittedName>
        <fullName evidence="2">Uncharacterized protein</fullName>
    </submittedName>
</protein>
<keyword evidence="1" id="KW-0472">Membrane</keyword>
<dbReference type="AlphaFoldDB" id="A0A9X2HQG7"/>
<accession>A0A9X2HQG7</accession>
<dbReference type="Proteomes" id="UP001139451">
    <property type="component" value="Unassembled WGS sequence"/>
</dbReference>
<keyword evidence="1" id="KW-1133">Transmembrane helix</keyword>
<reference evidence="2" key="1">
    <citation type="submission" date="2022-05" db="EMBL/GenBank/DDBJ databases">
        <title>Sphingomonas sp. strain MG17 Genome sequencing and assembly.</title>
        <authorList>
            <person name="Kim I."/>
        </authorList>
    </citation>
    <scope>NUCLEOTIDE SEQUENCE</scope>
    <source>
        <strain evidence="2">MG17</strain>
    </source>
</reference>
<gene>
    <name evidence="2" type="ORF">M9978_19310</name>
</gene>
<keyword evidence="3" id="KW-1185">Reference proteome</keyword>
<keyword evidence="1" id="KW-0812">Transmembrane</keyword>
<comment type="caution">
    <text evidence="2">The sequence shown here is derived from an EMBL/GenBank/DDBJ whole genome shotgun (WGS) entry which is preliminary data.</text>
</comment>
<proteinExistence type="predicted"/>
<evidence type="ECO:0000313" key="2">
    <source>
        <dbReference type="EMBL" id="MCP3732576.1"/>
    </source>
</evidence>